<feature type="signal peptide" evidence="3">
    <location>
        <begin position="1"/>
        <end position="20"/>
    </location>
</feature>
<dbReference type="SMART" id="SM00032">
    <property type="entry name" value="CCP"/>
    <property type="match status" value="1"/>
</dbReference>
<dbReference type="KEGG" id="hai:109374498"/>
<evidence type="ECO:0000313" key="5">
    <source>
        <dbReference type="Proteomes" id="UP000694851"/>
    </source>
</evidence>
<dbReference type="RefSeq" id="XP_019484674.1">
    <property type="nucleotide sequence ID" value="XM_019629129.1"/>
</dbReference>
<dbReference type="AlphaFoldDB" id="A0A8B7Q7D5"/>
<protein>
    <submittedName>
        <fullName evidence="6">Complement component receptor 1-like protein</fullName>
    </submittedName>
</protein>
<organism evidence="5 6">
    <name type="scientific">Hipposideros armiger</name>
    <name type="common">Great Himalayan leaf-nosed bat</name>
    <dbReference type="NCBI Taxonomy" id="186990"/>
    <lineage>
        <taxon>Eukaryota</taxon>
        <taxon>Metazoa</taxon>
        <taxon>Chordata</taxon>
        <taxon>Craniata</taxon>
        <taxon>Vertebrata</taxon>
        <taxon>Euteleostomi</taxon>
        <taxon>Mammalia</taxon>
        <taxon>Eutheria</taxon>
        <taxon>Laurasiatheria</taxon>
        <taxon>Chiroptera</taxon>
        <taxon>Yinpterochiroptera</taxon>
        <taxon>Rhinolophoidea</taxon>
        <taxon>Hipposideridae</taxon>
        <taxon>Hipposideros</taxon>
    </lineage>
</organism>
<dbReference type="PROSITE" id="PS50923">
    <property type="entry name" value="SUSHI"/>
    <property type="match status" value="1"/>
</dbReference>
<feature type="disulfide bond" evidence="2">
    <location>
        <begin position="30"/>
        <end position="73"/>
    </location>
</feature>
<keyword evidence="5" id="KW-1185">Reference proteome</keyword>
<evidence type="ECO:0000259" key="4">
    <source>
        <dbReference type="PROSITE" id="PS50923"/>
    </source>
</evidence>
<dbReference type="Gene3D" id="2.10.70.10">
    <property type="entry name" value="Complement Module, domain 1"/>
    <property type="match status" value="1"/>
</dbReference>
<sequence length="89" mass="10291">MGATVLLWVFLAIITPGVLGELERKHEGQCKFLPKYPFAKPKILSDQSEFAVGTTWEYECLPGYFKRSFFTTCLETSKWSDAQKYCKRE</sequence>
<proteinExistence type="predicted"/>
<gene>
    <name evidence="6" type="primary">LOC109374498</name>
</gene>
<dbReference type="InterPro" id="IPR035976">
    <property type="entry name" value="Sushi/SCR/CCP_sf"/>
</dbReference>
<keyword evidence="2" id="KW-0768">Sushi</keyword>
<keyword evidence="1 2" id="KW-1015">Disulfide bond</keyword>
<dbReference type="InterPro" id="IPR000436">
    <property type="entry name" value="Sushi_SCR_CCP_dom"/>
</dbReference>
<evidence type="ECO:0000256" key="2">
    <source>
        <dbReference type="PROSITE-ProRule" id="PRU00302"/>
    </source>
</evidence>
<comment type="caution">
    <text evidence="2">Lacks conserved residue(s) required for the propagation of feature annotation.</text>
</comment>
<evidence type="ECO:0000256" key="1">
    <source>
        <dbReference type="ARBA" id="ARBA00023157"/>
    </source>
</evidence>
<feature type="domain" description="Sushi" evidence="4">
    <location>
        <begin position="28"/>
        <end position="88"/>
    </location>
</feature>
<keyword evidence="3" id="KW-0732">Signal</keyword>
<evidence type="ECO:0000256" key="3">
    <source>
        <dbReference type="SAM" id="SignalP"/>
    </source>
</evidence>
<feature type="chain" id="PRO_5034079846" evidence="3">
    <location>
        <begin position="21"/>
        <end position="89"/>
    </location>
</feature>
<dbReference type="CDD" id="cd00033">
    <property type="entry name" value="CCP"/>
    <property type="match status" value="1"/>
</dbReference>
<dbReference type="FunFam" id="2.10.70.10:FF:000044">
    <property type="entry name" value="Complement component receptor type 1"/>
    <property type="match status" value="1"/>
</dbReference>
<dbReference type="GeneID" id="109374498"/>
<evidence type="ECO:0000313" key="6">
    <source>
        <dbReference type="RefSeq" id="XP_019484674.1"/>
    </source>
</evidence>
<dbReference type="Pfam" id="PF00084">
    <property type="entry name" value="Sushi"/>
    <property type="match status" value="1"/>
</dbReference>
<dbReference type="Proteomes" id="UP000694851">
    <property type="component" value="Unplaced"/>
</dbReference>
<dbReference type="SUPFAM" id="SSF57535">
    <property type="entry name" value="Complement control module/SCR domain"/>
    <property type="match status" value="1"/>
</dbReference>
<name>A0A8B7Q7D5_HIPAR</name>
<dbReference type="OrthoDB" id="6127264at2759"/>
<accession>A0A8B7Q7D5</accession>
<reference evidence="6" key="1">
    <citation type="submission" date="2025-08" db="UniProtKB">
        <authorList>
            <consortium name="RefSeq"/>
        </authorList>
    </citation>
    <scope>IDENTIFICATION</scope>
    <source>
        <tissue evidence="6">Muscle</tissue>
    </source>
</reference>